<evidence type="ECO:0000256" key="2">
    <source>
        <dbReference type="ARBA" id="ARBA00007663"/>
    </source>
</evidence>
<evidence type="ECO:0000256" key="10">
    <source>
        <dbReference type="ARBA" id="ARBA00029774"/>
    </source>
</evidence>
<organism evidence="13 14">
    <name type="scientific">Marinobacter daepoensis</name>
    <dbReference type="NCBI Taxonomy" id="262077"/>
    <lineage>
        <taxon>Bacteria</taxon>
        <taxon>Pseudomonadati</taxon>
        <taxon>Pseudomonadota</taxon>
        <taxon>Gammaproteobacteria</taxon>
        <taxon>Pseudomonadales</taxon>
        <taxon>Marinobacteraceae</taxon>
        <taxon>Marinobacter</taxon>
    </lineage>
</organism>
<dbReference type="PANTHER" id="PTHR17490">
    <property type="entry name" value="SUA5"/>
    <property type="match status" value="1"/>
</dbReference>
<keyword evidence="7" id="KW-0548">Nucleotidyltransferase</keyword>
<dbReference type="SUPFAM" id="SSF55821">
    <property type="entry name" value="YrdC/RibB"/>
    <property type="match status" value="1"/>
</dbReference>
<dbReference type="PANTHER" id="PTHR17490:SF16">
    <property type="entry name" value="THREONYLCARBAMOYL-AMP SYNTHASE"/>
    <property type="match status" value="1"/>
</dbReference>
<dbReference type="RefSeq" id="WP_206557443.1">
    <property type="nucleotide sequence ID" value="NZ_JAFKDB010000015.1"/>
</dbReference>
<gene>
    <name evidence="13" type="ORF">JYP53_09525</name>
</gene>
<evidence type="ECO:0000256" key="1">
    <source>
        <dbReference type="ARBA" id="ARBA00004496"/>
    </source>
</evidence>
<dbReference type="EC" id="2.7.7.87" evidence="3"/>
<evidence type="ECO:0000256" key="8">
    <source>
        <dbReference type="ARBA" id="ARBA00022741"/>
    </source>
</evidence>
<keyword evidence="8" id="KW-0547">Nucleotide-binding</keyword>
<evidence type="ECO:0000313" key="13">
    <source>
        <dbReference type="EMBL" id="MBN7770135.1"/>
    </source>
</evidence>
<dbReference type="Pfam" id="PF01300">
    <property type="entry name" value="Sua5_yciO_yrdC"/>
    <property type="match status" value="1"/>
</dbReference>
<dbReference type="InterPro" id="IPR006070">
    <property type="entry name" value="Sua5-like_dom"/>
</dbReference>
<sequence length="245" mass="26841">MTKTANVKTASKDVYTEAARQLLQGGLVVVQTRTNYNLICDPRNAAAIERVFQIKKRTKFGPLLILIDAVEDALQFGALPFGYSVNDLHRIWPSELTIIMNKKYPFPSALTLGLDTLGISCQGDSDVREVIRQFGFPVAATSANLSGQGDIFVDLDKAVEDLGDDVDLIIDGGQESAAARSSSPDKSNSIIDITFERPYLVRKGLVSVERISHCFTDLEIDTACYQAKLKQRVSKLHAEAESLSS</sequence>
<reference evidence="13 14" key="1">
    <citation type="submission" date="2021-02" db="EMBL/GenBank/DDBJ databases">
        <title>PHA producing bacteria isolated from coastal sediment in Guangdong, Shenzhen.</title>
        <authorList>
            <person name="Zheng W."/>
            <person name="Yu S."/>
            <person name="Huang Y."/>
        </authorList>
    </citation>
    <scope>NUCLEOTIDE SEQUENCE [LARGE SCALE GENOMIC DNA]</scope>
    <source>
        <strain evidence="13 14">TN21-5</strain>
    </source>
</reference>
<dbReference type="InterPro" id="IPR050156">
    <property type="entry name" value="TC-AMP_synthase_SUA5"/>
</dbReference>
<evidence type="ECO:0000256" key="3">
    <source>
        <dbReference type="ARBA" id="ARBA00012584"/>
    </source>
</evidence>
<evidence type="ECO:0000313" key="14">
    <source>
        <dbReference type="Proteomes" id="UP000664344"/>
    </source>
</evidence>
<keyword evidence="6" id="KW-0819">tRNA processing</keyword>
<keyword evidence="4" id="KW-0963">Cytoplasm</keyword>
<comment type="similarity">
    <text evidence="2">Belongs to the SUA5 family.</text>
</comment>
<evidence type="ECO:0000256" key="4">
    <source>
        <dbReference type="ARBA" id="ARBA00022490"/>
    </source>
</evidence>
<keyword evidence="9" id="KW-0067">ATP-binding</keyword>
<proteinExistence type="inferred from homology"/>
<name>A0ABS3BIT2_9GAMM</name>
<keyword evidence="5" id="KW-0808">Transferase</keyword>
<evidence type="ECO:0000256" key="9">
    <source>
        <dbReference type="ARBA" id="ARBA00022840"/>
    </source>
</evidence>
<feature type="domain" description="YrdC-like" evidence="12">
    <location>
        <begin position="12"/>
        <end position="206"/>
    </location>
</feature>
<protein>
    <recommendedName>
        <fullName evidence="10">L-threonylcarbamoyladenylate synthase</fullName>
        <ecNumber evidence="3">2.7.7.87</ecNumber>
    </recommendedName>
    <alternativeName>
        <fullName evidence="10">L-threonylcarbamoyladenylate synthase</fullName>
    </alternativeName>
</protein>
<evidence type="ECO:0000256" key="7">
    <source>
        <dbReference type="ARBA" id="ARBA00022695"/>
    </source>
</evidence>
<evidence type="ECO:0000256" key="11">
    <source>
        <dbReference type="ARBA" id="ARBA00048366"/>
    </source>
</evidence>
<dbReference type="Proteomes" id="UP000664344">
    <property type="component" value="Unassembled WGS sequence"/>
</dbReference>
<evidence type="ECO:0000256" key="5">
    <source>
        <dbReference type="ARBA" id="ARBA00022679"/>
    </source>
</evidence>
<dbReference type="InterPro" id="IPR017945">
    <property type="entry name" value="DHBP_synth_RibB-like_a/b_dom"/>
</dbReference>
<dbReference type="Gene3D" id="3.90.870.10">
    <property type="entry name" value="DHBP synthase"/>
    <property type="match status" value="1"/>
</dbReference>
<dbReference type="EMBL" id="JAFKDB010000015">
    <property type="protein sequence ID" value="MBN7770135.1"/>
    <property type="molecule type" value="Genomic_DNA"/>
</dbReference>
<dbReference type="PROSITE" id="PS51163">
    <property type="entry name" value="YRDC"/>
    <property type="match status" value="1"/>
</dbReference>
<comment type="subcellular location">
    <subcellularLocation>
        <location evidence="1">Cytoplasm</location>
    </subcellularLocation>
</comment>
<accession>A0ABS3BIT2</accession>
<evidence type="ECO:0000259" key="12">
    <source>
        <dbReference type="PROSITE" id="PS51163"/>
    </source>
</evidence>
<keyword evidence="14" id="KW-1185">Reference proteome</keyword>
<comment type="caution">
    <text evidence="13">The sequence shown here is derived from an EMBL/GenBank/DDBJ whole genome shotgun (WGS) entry which is preliminary data.</text>
</comment>
<evidence type="ECO:0000256" key="6">
    <source>
        <dbReference type="ARBA" id="ARBA00022694"/>
    </source>
</evidence>
<comment type="catalytic activity">
    <reaction evidence="11">
        <text>L-threonine + hydrogencarbonate + ATP = L-threonylcarbamoyladenylate + diphosphate + H2O</text>
        <dbReference type="Rhea" id="RHEA:36407"/>
        <dbReference type="ChEBI" id="CHEBI:15377"/>
        <dbReference type="ChEBI" id="CHEBI:17544"/>
        <dbReference type="ChEBI" id="CHEBI:30616"/>
        <dbReference type="ChEBI" id="CHEBI:33019"/>
        <dbReference type="ChEBI" id="CHEBI:57926"/>
        <dbReference type="ChEBI" id="CHEBI:73682"/>
        <dbReference type="EC" id="2.7.7.87"/>
    </reaction>
</comment>